<feature type="site" description="Interaction with substrate tRNA" evidence="10">
    <location>
        <position position="123"/>
    </location>
</feature>
<dbReference type="GO" id="GO:0005524">
    <property type="term" value="F:ATP binding"/>
    <property type="evidence" value="ECO:0007669"/>
    <property type="project" value="UniProtKB-UniRule"/>
</dbReference>
<evidence type="ECO:0000256" key="6">
    <source>
        <dbReference type="ARBA" id="ARBA00022741"/>
    </source>
</evidence>
<evidence type="ECO:0000256" key="9">
    <source>
        <dbReference type="ARBA" id="ARBA00049563"/>
    </source>
</evidence>
<dbReference type="Gene3D" id="1.10.20.140">
    <property type="match status" value="1"/>
</dbReference>
<dbReference type="NCBIfam" id="TIGR00174">
    <property type="entry name" value="miaA"/>
    <property type="match status" value="1"/>
</dbReference>
<comment type="caution">
    <text evidence="14">The sequence shown here is derived from an EMBL/GenBank/DDBJ whole genome shotgun (WGS) entry which is preliminary data.</text>
</comment>
<evidence type="ECO:0000256" key="3">
    <source>
        <dbReference type="ARBA" id="ARBA00005842"/>
    </source>
</evidence>
<dbReference type="PANTHER" id="PTHR11088">
    <property type="entry name" value="TRNA DIMETHYLALLYLTRANSFERASE"/>
    <property type="match status" value="1"/>
</dbReference>
<comment type="function">
    <text evidence="2 10 12">Catalyzes the transfer of a dimethylallyl group onto the adenine at position 37 in tRNAs that read codons beginning with uridine, leading to the formation of N6-(dimethylallyl)adenosine (i(6)A).</text>
</comment>
<evidence type="ECO:0000313" key="14">
    <source>
        <dbReference type="EMBL" id="MUH35290.1"/>
    </source>
</evidence>
<evidence type="ECO:0000256" key="11">
    <source>
        <dbReference type="RuleBase" id="RU003783"/>
    </source>
</evidence>
<evidence type="ECO:0000256" key="5">
    <source>
        <dbReference type="ARBA" id="ARBA00022694"/>
    </source>
</evidence>
<protein>
    <recommendedName>
        <fullName evidence="10">tRNA dimethylallyltransferase</fullName>
        <ecNumber evidence="10">2.5.1.75</ecNumber>
    </recommendedName>
    <alternativeName>
        <fullName evidence="10">Dimethylallyl diphosphate:tRNA dimethylallyltransferase</fullName>
        <shortName evidence="10">DMAPP:tRNA dimethylallyltransferase</shortName>
        <shortName evidence="10">DMATase</shortName>
    </alternativeName>
    <alternativeName>
        <fullName evidence="10">Isopentenyl-diphosphate:tRNA isopentenyltransferase</fullName>
        <shortName evidence="10">IPP transferase</shortName>
        <shortName evidence="10">IPPT</shortName>
        <shortName evidence="10">IPTase</shortName>
    </alternativeName>
</protein>
<evidence type="ECO:0000256" key="4">
    <source>
        <dbReference type="ARBA" id="ARBA00022679"/>
    </source>
</evidence>
<reference evidence="14 15" key="1">
    <citation type="journal article" date="2019" name="Mar. Drugs">
        <title>Comparative Genomics and CAZyme Genome Repertoires of Marine Zobellia amurskyensis KMM 3526(T) and Zobellia laminariae KMM 3676(T).</title>
        <authorList>
            <person name="Chernysheva N."/>
            <person name="Bystritskaya E."/>
            <person name="Stenkova A."/>
            <person name="Golovkin I."/>
            <person name="Nedashkovskaya O."/>
            <person name="Isaeva M."/>
        </authorList>
    </citation>
    <scope>NUCLEOTIDE SEQUENCE [LARGE SCALE GENOMIC DNA]</scope>
    <source>
        <strain evidence="14 15">KMM 3526</strain>
    </source>
</reference>
<organism evidence="14 15">
    <name type="scientific">Zobellia amurskyensis</name>
    <dbReference type="NCBI Taxonomy" id="248905"/>
    <lineage>
        <taxon>Bacteria</taxon>
        <taxon>Pseudomonadati</taxon>
        <taxon>Bacteroidota</taxon>
        <taxon>Flavobacteriia</taxon>
        <taxon>Flavobacteriales</taxon>
        <taxon>Flavobacteriaceae</taxon>
        <taxon>Zobellia</taxon>
    </lineage>
</organism>
<comment type="subunit">
    <text evidence="10">Monomer.</text>
</comment>
<dbReference type="EC" id="2.5.1.75" evidence="10"/>
<comment type="catalytic activity">
    <reaction evidence="9 10 11">
        <text>adenosine(37) in tRNA + dimethylallyl diphosphate = N(6)-dimethylallyladenosine(37) in tRNA + diphosphate</text>
        <dbReference type="Rhea" id="RHEA:26482"/>
        <dbReference type="Rhea" id="RHEA-COMP:10162"/>
        <dbReference type="Rhea" id="RHEA-COMP:10375"/>
        <dbReference type="ChEBI" id="CHEBI:33019"/>
        <dbReference type="ChEBI" id="CHEBI:57623"/>
        <dbReference type="ChEBI" id="CHEBI:74411"/>
        <dbReference type="ChEBI" id="CHEBI:74415"/>
        <dbReference type="EC" id="2.5.1.75"/>
    </reaction>
</comment>
<dbReference type="HAMAP" id="MF_00185">
    <property type="entry name" value="IPP_trans"/>
    <property type="match status" value="1"/>
</dbReference>
<name>A0A7X2ZRX2_9FLAO</name>
<dbReference type="Proteomes" id="UP000540519">
    <property type="component" value="Unassembled WGS sequence"/>
</dbReference>
<feature type="binding site" evidence="10">
    <location>
        <begin position="12"/>
        <end position="17"/>
    </location>
    <ligand>
        <name>substrate</name>
    </ligand>
</feature>
<dbReference type="InterPro" id="IPR039657">
    <property type="entry name" value="Dimethylallyltransferase"/>
</dbReference>
<proteinExistence type="inferred from homology"/>
<gene>
    <name evidence="10 14" type="primary">miaA</name>
    <name evidence="14" type="ORF">D9O36_05515</name>
</gene>
<comment type="cofactor">
    <cofactor evidence="1 10">
        <name>Mg(2+)</name>
        <dbReference type="ChEBI" id="CHEBI:18420"/>
    </cofactor>
</comment>
<evidence type="ECO:0000256" key="7">
    <source>
        <dbReference type="ARBA" id="ARBA00022840"/>
    </source>
</evidence>
<comment type="similarity">
    <text evidence="3 10 13">Belongs to the IPP transferase family.</text>
</comment>
<dbReference type="GO" id="GO:0006400">
    <property type="term" value="P:tRNA modification"/>
    <property type="evidence" value="ECO:0007669"/>
    <property type="project" value="TreeGrafter"/>
</dbReference>
<comment type="caution">
    <text evidence="10">Lacks conserved residue(s) required for the propagation of feature annotation.</text>
</comment>
<keyword evidence="6 10" id="KW-0547">Nucleotide-binding</keyword>
<accession>A0A7X2ZRX2</accession>
<evidence type="ECO:0000256" key="2">
    <source>
        <dbReference type="ARBA" id="ARBA00003213"/>
    </source>
</evidence>
<keyword evidence="4 10" id="KW-0808">Transferase</keyword>
<dbReference type="Pfam" id="PF01715">
    <property type="entry name" value="IPPT"/>
    <property type="match status" value="1"/>
</dbReference>
<keyword evidence="15" id="KW-1185">Reference proteome</keyword>
<keyword evidence="5 10" id="KW-0819">tRNA processing</keyword>
<dbReference type="EMBL" id="RCNR01000007">
    <property type="protein sequence ID" value="MUH35290.1"/>
    <property type="molecule type" value="Genomic_DNA"/>
</dbReference>
<sequence>MKKILLSVVGPTAIGKTKLAISLAQHYKTEIISADSRQFFKEMRIGTAVPSEEELKQAQHHFIQHISIFDSYSVGDFERDALQLLNELFEKNDVVIMVGGSGLYTKAITEGLDDFPKVDSKLREQLNEEFAEKGIEYLQNELKKRDLDYYKSVDLNNPHRLIRALEICIGTGAPYSSFLSKNTKKRPFITVTVGIEADRTLIYDRINQRVDIMVQEGLIEEVKQLEKHKELNALQTVGYRELFTYFEKTEGHEATNIESDLNFALEEIKKNTRRFAKRQLTWFKRNEETIWVPYDVDLNELVETLKSSIPNEK</sequence>
<evidence type="ECO:0000256" key="8">
    <source>
        <dbReference type="ARBA" id="ARBA00022842"/>
    </source>
</evidence>
<dbReference type="Gene3D" id="3.40.50.300">
    <property type="entry name" value="P-loop containing nucleotide triphosphate hydrolases"/>
    <property type="match status" value="1"/>
</dbReference>
<dbReference type="OrthoDB" id="9776390at2"/>
<dbReference type="AlphaFoldDB" id="A0A7X2ZRX2"/>
<evidence type="ECO:0000256" key="1">
    <source>
        <dbReference type="ARBA" id="ARBA00001946"/>
    </source>
</evidence>
<dbReference type="InterPro" id="IPR027417">
    <property type="entry name" value="P-loop_NTPase"/>
</dbReference>
<dbReference type="SUPFAM" id="SSF52540">
    <property type="entry name" value="P-loop containing nucleoside triphosphate hydrolases"/>
    <property type="match status" value="1"/>
</dbReference>
<keyword evidence="8 10" id="KW-0460">Magnesium</keyword>
<feature type="site" description="Interaction with substrate tRNA" evidence="10">
    <location>
        <position position="101"/>
    </location>
</feature>
<evidence type="ECO:0000256" key="10">
    <source>
        <dbReference type="HAMAP-Rule" id="MF_00185"/>
    </source>
</evidence>
<evidence type="ECO:0000256" key="12">
    <source>
        <dbReference type="RuleBase" id="RU003784"/>
    </source>
</evidence>
<evidence type="ECO:0000256" key="13">
    <source>
        <dbReference type="RuleBase" id="RU003785"/>
    </source>
</evidence>
<dbReference type="InterPro" id="IPR018022">
    <property type="entry name" value="IPT"/>
</dbReference>
<feature type="binding site" evidence="10">
    <location>
        <begin position="10"/>
        <end position="17"/>
    </location>
    <ligand>
        <name>ATP</name>
        <dbReference type="ChEBI" id="CHEBI:30616"/>
    </ligand>
</feature>
<evidence type="ECO:0000313" key="15">
    <source>
        <dbReference type="Proteomes" id="UP000540519"/>
    </source>
</evidence>
<feature type="region of interest" description="Interaction with substrate tRNA" evidence="10">
    <location>
        <begin position="35"/>
        <end position="38"/>
    </location>
</feature>
<dbReference type="RefSeq" id="WP_155599146.1">
    <property type="nucleotide sequence ID" value="NZ_RCNR01000007.1"/>
</dbReference>
<dbReference type="PANTHER" id="PTHR11088:SF60">
    <property type="entry name" value="TRNA DIMETHYLALLYLTRANSFERASE"/>
    <property type="match status" value="1"/>
</dbReference>
<keyword evidence="7 10" id="KW-0067">ATP-binding</keyword>
<dbReference type="GO" id="GO:0052381">
    <property type="term" value="F:tRNA dimethylallyltransferase activity"/>
    <property type="evidence" value="ECO:0007669"/>
    <property type="project" value="UniProtKB-UniRule"/>
</dbReference>